<accession>A0A2G9GAE2</accession>
<dbReference type="InterPro" id="IPR008004">
    <property type="entry name" value="OCTOPUS-like"/>
</dbReference>
<dbReference type="Proteomes" id="UP000231279">
    <property type="component" value="Unassembled WGS sequence"/>
</dbReference>
<protein>
    <submittedName>
        <fullName evidence="1">Uncharacterized protein</fullName>
    </submittedName>
</protein>
<dbReference type="EMBL" id="NKXS01006004">
    <property type="protein sequence ID" value="PIN02261.1"/>
    <property type="molecule type" value="Genomic_DNA"/>
</dbReference>
<dbReference type="OrthoDB" id="1101370at2759"/>
<dbReference type="AlphaFoldDB" id="A0A2G9GAE2"/>
<dbReference type="PANTHER" id="PTHR34046">
    <property type="entry name" value="OS06G0218800 PROTEIN"/>
    <property type="match status" value="1"/>
</dbReference>
<comment type="caution">
    <text evidence="1">The sequence shown here is derived from an EMBL/GenBank/DDBJ whole genome shotgun (WGS) entry which is preliminary data.</text>
</comment>
<reference evidence="2" key="1">
    <citation type="journal article" date="2018" name="Gigascience">
        <title>Genome assembly of the Pink Ipe (Handroanthus impetiginosus, Bignoniaceae), a highly valued, ecologically keystone Neotropical timber forest tree.</title>
        <authorList>
            <person name="Silva-Junior O.B."/>
            <person name="Grattapaglia D."/>
            <person name="Novaes E."/>
            <person name="Collevatti R.G."/>
        </authorList>
    </citation>
    <scope>NUCLEOTIDE SEQUENCE [LARGE SCALE GENOMIC DNA]</scope>
    <source>
        <strain evidence="2">cv. UFG-1</strain>
    </source>
</reference>
<keyword evidence="2" id="KW-1185">Reference proteome</keyword>
<name>A0A2G9GAE2_9LAMI</name>
<evidence type="ECO:0000313" key="2">
    <source>
        <dbReference type="Proteomes" id="UP000231279"/>
    </source>
</evidence>
<proteinExistence type="predicted"/>
<dbReference type="PANTHER" id="PTHR34046:SF19">
    <property type="entry name" value="RAPIDLY ELICITED PROTEIN, PUTATIVE-RELATED"/>
    <property type="match status" value="1"/>
</dbReference>
<dbReference type="Pfam" id="PF05340">
    <property type="entry name" value="DUF740"/>
    <property type="match status" value="1"/>
</dbReference>
<organism evidence="1 2">
    <name type="scientific">Handroanthus impetiginosus</name>
    <dbReference type="NCBI Taxonomy" id="429701"/>
    <lineage>
        <taxon>Eukaryota</taxon>
        <taxon>Viridiplantae</taxon>
        <taxon>Streptophyta</taxon>
        <taxon>Embryophyta</taxon>
        <taxon>Tracheophyta</taxon>
        <taxon>Spermatophyta</taxon>
        <taxon>Magnoliopsida</taxon>
        <taxon>eudicotyledons</taxon>
        <taxon>Gunneridae</taxon>
        <taxon>Pentapetalae</taxon>
        <taxon>asterids</taxon>
        <taxon>lamiids</taxon>
        <taxon>Lamiales</taxon>
        <taxon>Bignoniaceae</taxon>
        <taxon>Crescentiina</taxon>
        <taxon>Tabebuia alliance</taxon>
        <taxon>Handroanthus</taxon>
    </lineage>
</organism>
<gene>
    <name evidence="1" type="ORF">CDL12_25225</name>
</gene>
<evidence type="ECO:0000313" key="1">
    <source>
        <dbReference type="EMBL" id="PIN02261.1"/>
    </source>
</evidence>
<sequence length="145" mass="15917">MAWSEAEVVCGRHPNENPQPGICPSCLRERLSRVAGNYYSRTINNITTSSSYSSISASPVHYCVYSISTSGRFSPGKHRGRHQRVASDVLDSIYNLAISGSKGLKKSRSMAFASKNYGARESVSGKKKGGFWNKLLLRSARKAKI</sequence>